<feature type="region of interest" description="Disordered" evidence="1">
    <location>
        <begin position="1"/>
        <end position="47"/>
    </location>
</feature>
<protein>
    <submittedName>
        <fullName evidence="2">Uncharacterized protein</fullName>
    </submittedName>
</protein>
<gene>
    <name evidence="2" type="ORF">PPROV_001011800</name>
</gene>
<dbReference type="EMBL" id="BNJQ01000034">
    <property type="protein sequence ID" value="GHP11390.1"/>
    <property type="molecule type" value="Genomic_DNA"/>
</dbReference>
<proteinExistence type="predicted"/>
<reference evidence="2" key="1">
    <citation type="submission" date="2020-10" db="EMBL/GenBank/DDBJ databases">
        <title>Unveiling of a novel bifunctional photoreceptor, Dualchrome1, isolated from a cosmopolitan green alga.</title>
        <authorList>
            <person name="Suzuki S."/>
            <person name="Kawachi M."/>
        </authorList>
    </citation>
    <scope>NUCLEOTIDE SEQUENCE</scope>
    <source>
        <strain evidence="2">NIES 2893</strain>
    </source>
</reference>
<evidence type="ECO:0000313" key="3">
    <source>
        <dbReference type="Proteomes" id="UP000660262"/>
    </source>
</evidence>
<organism evidence="2 3">
    <name type="scientific">Pycnococcus provasolii</name>
    <dbReference type="NCBI Taxonomy" id="41880"/>
    <lineage>
        <taxon>Eukaryota</taxon>
        <taxon>Viridiplantae</taxon>
        <taxon>Chlorophyta</taxon>
        <taxon>Pseudoscourfieldiophyceae</taxon>
        <taxon>Pseudoscourfieldiales</taxon>
        <taxon>Pycnococcaceae</taxon>
        <taxon>Pycnococcus</taxon>
    </lineage>
</organism>
<evidence type="ECO:0000256" key="1">
    <source>
        <dbReference type="SAM" id="MobiDB-lite"/>
    </source>
</evidence>
<accession>A0A830HZZ7</accession>
<sequence>MSKLNRGGDGLVNTHPGQRFDLFTGSLLPPPRPSNPPALSHTAGVSQTKLRATVPEIQSLPSACTTHSYNALQSRVFKHERVKEESEQRYKVPVTETQKLMWDAPTRYNATAPTHGRIACAETKVAEAQILGARHV</sequence>
<evidence type="ECO:0000313" key="2">
    <source>
        <dbReference type="EMBL" id="GHP11390.1"/>
    </source>
</evidence>
<comment type="caution">
    <text evidence="2">The sequence shown here is derived from an EMBL/GenBank/DDBJ whole genome shotgun (WGS) entry which is preliminary data.</text>
</comment>
<name>A0A830HZZ7_9CHLO</name>
<keyword evidence="3" id="KW-1185">Reference proteome</keyword>
<dbReference type="Proteomes" id="UP000660262">
    <property type="component" value="Unassembled WGS sequence"/>
</dbReference>
<dbReference type="AlphaFoldDB" id="A0A830HZZ7"/>